<dbReference type="Proteomes" id="UP000030652">
    <property type="component" value="Unassembled WGS sequence"/>
</dbReference>
<dbReference type="AlphaFoldDB" id="A0A0B0EDT2"/>
<dbReference type="EMBL" id="JRYO01000237">
    <property type="protein sequence ID" value="KHE90804.1"/>
    <property type="molecule type" value="Genomic_DNA"/>
</dbReference>
<accession>A0A0B0EDT2</accession>
<evidence type="ECO:0008006" key="3">
    <source>
        <dbReference type="Google" id="ProtNLM"/>
    </source>
</evidence>
<sequence>MTISINFNYKISLPDCNIETIIACFKKVLVLFLADFVISILTEFAESYMNQESQPFECGKCGSNNNFIWKTKNAKDTRIGTIFGVIKVGQMQVACKGCGKKVYITRKLLDIAPRKLMSDGTKKVFGLLGSLTSFRVSETILKMVGVKMDKMSVWRCTQDVGEKLEFGLDINEKARGEADGTGVAIQGIKKRGKELKVFVQEKFAGGVRIAGLSIGPYEGEWDKLFNPLKSSLKMFESFLLVTDGDSAILRSIKGVKIIFQRCLWHLPYQMKYYLWKDGVKRKTEEWYYLLGEIFDITAIRYGLDDEKEIEAIIEAKSKRLESLISYCLEKGYTSCRSYLENSRHDLFVAFRNRLDGATTSKVERVMRTVNMRTKMGKWSANGALNAIKVRLAYYYNGFDPLEEMNQKEVHVYLDVRGKRLLT</sequence>
<protein>
    <recommendedName>
        <fullName evidence="3">Mutator family transposase</fullName>
    </recommendedName>
</protein>
<evidence type="ECO:0000313" key="1">
    <source>
        <dbReference type="EMBL" id="KHE90804.1"/>
    </source>
</evidence>
<gene>
    <name evidence="1" type="ORF">SCABRO_03457</name>
</gene>
<name>A0A0B0EDT2_9BACT</name>
<reference evidence="1 2" key="1">
    <citation type="submission" date="2014-10" db="EMBL/GenBank/DDBJ databases">
        <title>Draft genome of anammox bacterium scalindua brodae, obtained using differential coverage binning of sequence data from two enrichment reactors.</title>
        <authorList>
            <person name="Speth D.R."/>
            <person name="Russ L."/>
            <person name="Kartal B."/>
            <person name="Op den Camp H.J."/>
            <person name="Dutilh B.E."/>
            <person name="Jetten M.S."/>
        </authorList>
    </citation>
    <scope>NUCLEOTIDE SEQUENCE [LARGE SCALE GENOMIC DNA]</scope>
    <source>
        <strain evidence="1">RU1</strain>
    </source>
</reference>
<proteinExistence type="predicted"/>
<comment type="caution">
    <text evidence="1">The sequence shown here is derived from an EMBL/GenBank/DDBJ whole genome shotgun (WGS) entry which is preliminary data.</text>
</comment>
<dbReference type="eggNOG" id="ENOG502ZV9P">
    <property type="taxonomic scope" value="Bacteria"/>
</dbReference>
<organism evidence="1 2">
    <name type="scientific">Candidatus Scalindua brodae</name>
    <dbReference type="NCBI Taxonomy" id="237368"/>
    <lineage>
        <taxon>Bacteria</taxon>
        <taxon>Pseudomonadati</taxon>
        <taxon>Planctomycetota</taxon>
        <taxon>Candidatus Brocadiia</taxon>
        <taxon>Candidatus Brocadiales</taxon>
        <taxon>Candidatus Scalinduaceae</taxon>
        <taxon>Candidatus Scalindua</taxon>
    </lineage>
</organism>
<evidence type="ECO:0000313" key="2">
    <source>
        <dbReference type="Proteomes" id="UP000030652"/>
    </source>
</evidence>